<feature type="compositionally biased region" description="Pro residues" evidence="1">
    <location>
        <begin position="47"/>
        <end position="58"/>
    </location>
</feature>
<evidence type="ECO:0000256" key="1">
    <source>
        <dbReference type="SAM" id="MobiDB-lite"/>
    </source>
</evidence>
<reference evidence="2 3" key="1">
    <citation type="submission" date="2018-06" db="EMBL/GenBank/DDBJ databases">
        <title>Phytoactinopolyspora halophila sp. nov., a novel halophilic actinomycete isolated from a saline soil in China.</title>
        <authorList>
            <person name="Tang S.-K."/>
        </authorList>
    </citation>
    <scope>NUCLEOTIDE SEQUENCE [LARGE SCALE GENOMIC DNA]</scope>
    <source>
        <strain evidence="2 3">YIM 96934</strain>
    </source>
</reference>
<comment type="caution">
    <text evidence="2">The sequence shown here is derived from an EMBL/GenBank/DDBJ whole genome shotgun (WGS) entry which is preliminary data.</text>
</comment>
<feature type="compositionally biased region" description="Basic and acidic residues" evidence="1">
    <location>
        <begin position="34"/>
        <end position="46"/>
    </location>
</feature>
<feature type="compositionally biased region" description="Basic and acidic residues" evidence="1">
    <location>
        <begin position="1"/>
        <end position="19"/>
    </location>
</feature>
<name>A0A329R1P5_9ACTN</name>
<dbReference type="AlphaFoldDB" id="A0A329R1P5"/>
<organism evidence="2 3">
    <name type="scientific">Phytoactinopolyspora halophila</name>
    <dbReference type="NCBI Taxonomy" id="1981511"/>
    <lineage>
        <taxon>Bacteria</taxon>
        <taxon>Bacillati</taxon>
        <taxon>Actinomycetota</taxon>
        <taxon>Actinomycetes</taxon>
        <taxon>Jiangellales</taxon>
        <taxon>Jiangellaceae</taxon>
        <taxon>Phytoactinopolyspora</taxon>
    </lineage>
</organism>
<proteinExistence type="predicted"/>
<feature type="region of interest" description="Disordered" evidence="1">
    <location>
        <begin position="132"/>
        <end position="176"/>
    </location>
</feature>
<dbReference type="EMBL" id="QMIG01000001">
    <property type="protein sequence ID" value="RAW18535.1"/>
    <property type="molecule type" value="Genomic_DNA"/>
</dbReference>
<evidence type="ECO:0000313" key="2">
    <source>
        <dbReference type="EMBL" id="RAW18535.1"/>
    </source>
</evidence>
<protein>
    <submittedName>
        <fullName evidence="2">Uncharacterized protein</fullName>
    </submittedName>
</protein>
<accession>A0A329R1P5</accession>
<dbReference type="RefSeq" id="WP_112256058.1">
    <property type="nucleotide sequence ID" value="NZ_QMIG01000001.1"/>
</dbReference>
<keyword evidence="3" id="KW-1185">Reference proteome</keyword>
<dbReference type="Proteomes" id="UP000250462">
    <property type="component" value="Unassembled WGS sequence"/>
</dbReference>
<evidence type="ECO:0000313" key="3">
    <source>
        <dbReference type="Proteomes" id="UP000250462"/>
    </source>
</evidence>
<sequence>MSEAQRAESGESIRLRAEHGAGGSSGEYAPPIADVERPDIDIDRPEIPLPPDCKPPPPDSDEGSREELELALERARLVADDCASILKPAIQAMHDQAWVSQRADEFSLELEDHARKATEAGEETVQLIEDRLNRQDGSDNPVVLPDEVNFDLPDETGFVPHEPRILPAEHGTEGDV</sequence>
<dbReference type="OrthoDB" id="5198715at2"/>
<feature type="region of interest" description="Disordered" evidence="1">
    <location>
        <begin position="1"/>
        <end position="67"/>
    </location>
</feature>
<gene>
    <name evidence="2" type="ORF">DPM12_00085</name>
</gene>